<reference evidence="1 2" key="1">
    <citation type="submission" date="2020-08" db="EMBL/GenBank/DDBJ databases">
        <title>Genomic Encyclopedia of Type Strains, Phase IV (KMG-IV): sequencing the most valuable type-strain genomes for metagenomic binning, comparative biology and taxonomic classification.</title>
        <authorList>
            <person name="Goeker M."/>
        </authorList>
    </citation>
    <scope>NUCLEOTIDE SEQUENCE [LARGE SCALE GENOMIC DNA]</scope>
    <source>
        <strain evidence="1 2">DSM 17454</strain>
    </source>
</reference>
<accession>A0A8E1WLT4</accession>
<dbReference type="EMBL" id="JACHGI010000029">
    <property type="protein sequence ID" value="MBB6470414.1"/>
    <property type="molecule type" value="Genomic_DNA"/>
</dbReference>
<dbReference type="Proteomes" id="UP000532373">
    <property type="component" value="Unassembled WGS sequence"/>
</dbReference>
<evidence type="ECO:0000313" key="1">
    <source>
        <dbReference type="EMBL" id="MBB6470414.1"/>
    </source>
</evidence>
<dbReference type="AlphaFoldDB" id="A0A8E1WLT4"/>
<feature type="non-terminal residue" evidence="1">
    <location>
        <position position="32"/>
    </location>
</feature>
<name>A0A8E1WLT4_9HYPH</name>
<organism evidence="1 2">
    <name type="scientific">Aminobacter carboxidus</name>
    <dbReference type="NCBI Taxonomy" id="376165"/>
    <lineage>
        <taxon>Bacteria</taxon>
        <taxon>Pseudomonadati</taxon>
        <taxon>Pseudomonadota</taxon>
        <taxon>Alphaproteobacteria</taxon>
        <taxon>Hyphomicrobiales</taxon>
        <taxon>Phyllobacteriaceae</taxon>
        <taxon>Aminobacter</taxon>
    </lineage>
</organism>
<sequence length="32" mass="3577">MKDIASTDINRFVRDVTAGRTKANVKTKARGR</sequence>
<comment type="caution">
    <text evidence="1">The sequence shown here is derived from an EMBL/GenBank/DDBJ whole genome shotgun (WGS) entry which is preliminary data.</text>
</comment>
<protein>
    <submittedName>
        <fullName evidence="1">Uncharacterized protein</fullName>
    </submittedName>
</protein>
<proteinExistence type="predicted"/>
<gene>
    <name evidence="1" type="ORF">HNQ96_006312</name>
</gene>
<evidence type="ECO:0000313" key="2">
    <source>
        <dbReference type="Proteomes" id="UP000532373"/>
    </source>
</evidence>